<accession>A0AAD8EH88</accession>
<sequence length="55" mass="6429">LVFRGLKDENAVLCTKNQTYDVKEAETSNSLLLLHNIRWPAYADNYSERTLEKKE</sequence>
<feature type="non-terminal residue" evidence="1">
    <location>
        <position position="55"/>
    </location>
</feature>
<evidence type="ECO:0000313" key="2">
    <source>
        <dbReference type="Proteomes" id="UP001233999"/>
    </source>
</evidence>
<feature type="non-terminal residue" evidence="1">
    <location>
        <position position="1"/>
    </location>
</feature>
<proteinExistence type="predicted"/>
<dbReference type="InterPro" id="IPR019128">
    <property type="entry name" value="Dcc1"/>
</dbReference>
<organism evidence="1 2">
    <name type="scientific">Diploptera punctata</name>
    <name type="common">Pacific beetle cockroach</name>
    <dbReference type="NCBI Taxonomy" id="6984"/>
    <lineage>
        <taxon>Eukaryota</taxon>
        <taxon>Metazoa</taxon>
        <taxon>Ecdysozoa</taxon>
        <taxon>Arthropoda</taxon>
        <taxon>Hexapoda</taxon>
        <taxon>Insecta</taxon>
        <taxon>Pterygota</taxon>
        <taxon>Neoptera</taxon>
        <taxon>Polyneoptera</taxon>
        <taxon>Dictyoptera</taxon>
        <taxon>Blattodea</taxon>
        <taxon>Blaberoidea</taxon>
        <taxon>Blaberidae</taxon>
        <taxon>Diplopterinae</taxon>
        <taxon>Diploptera</taxon>
    </lineage>
</organism>
<comment type="caution">
    <text evidence="1">The sequence shown here is derived from an EMBL/GenBank/DDBJ whole genome shotgun (WGS) entry which is preliminary data.</text>
</comment>
<name>A0AAD8EH88_DIPPU</name>
<dbReference type="Proteomes" id="UP001233999">
    <property type="component" value="Unassembled WGS sequence"/>
</dbReference>
<dbReference type="AlphaFoldDB" id="A0AAD8EH88"/>
<reference evidence="1" key="2">
    <citation type="submission" date="2023-05" db="EMBL/GenBank/DDBJ databases">
        <authorList>
            <person name="Fouks B."/>
        </authorList>
    </citation>
    <scope>NUCLEOTIDE SEQUENCE</scope>
    <source>
        <strain evidence="1">Stay&amp;Tobe</strain>
        <tissue evidence="1">Testes</tissue>
    </source>
</reference>
<dbReference type="GO" id="GO:0031390">
    <property type="term" value="C:Ctf18 RFC-like complex"/>
    <property type="evidence" value="ECO:0007669"/>
    <property type="project" value="InterPro"/>
</dbReference>
<gene>
    <name evidence="1" type="ORF">L9F63_016653</name>
</gene>
<reference evidence="1" key="1">
    <citation type="journal article" date="2023" name="IScience">
        <title>Live-bearing cockroach genome reveals convergent evolutionary mechanisms linked to viviparity in insects and beyond.</title>
        <authorList>
            <person name="Fouks B."/>
            <person name="Harrison M.C."/>
            <person name="Mikhailova A.A."/>
            <person name="Marchal E."/>
            <person name="English S."/>
            <person name="Carruthers M."/>
            <person name="Jennings E.C."/>
            <person name="Chiamaka E.L."/>
            <person name="Frigard R.A."/>
            <person name="Pippel M."/>
            <person name="Attardo G.M."/>
            <person name="Benoit J.B."/>
            <person name="Bornberg-Bauer E."/>
            <person name="Tobe S.S."/>
        </authorList>
    </citation>
    <scope>NUCLEOTIDE SEQUENCE</scope>
    <source>
        <strain evidence="1">Stay&amp;Tobe</strain>
    </source>
</reference>
<evidence type="ECO:0000313" key="1">
    <source>
        <dbReference type="EMBL" id="KAJ9590233.1"/>
    </source>
</evidence>
<keyword evidence="2" id="KW-1185">Reference proteome</keyword>
<dbReference type="EMBL" id="JASPKZ010004545">
    <property type="protein sequence ID" value="KAJ9590233.1"/>
    <property type="molecule type" value="Genomic_DNA"/>
</dbReference>
<dbReference type="Pfam" id="PF09724">
    <property type="entry name" value="Dcc1"/>
    <property type="match status" value="1"/>
</dbReference>
<dbReference type="GO" id="GO:0007064">
    <property type="term" value="P:mitotic sister chromatid cohesion"/>
    <property type="evidence" value="ECO:0007669"/>
    <property type="project" value="InterPro"/>
</dbReference>
<protein>
    <submittedName>
        <fullName evidence="1">Uncharacterized protein</fullName>
    </submittedName>
</protein>